<dbReference type="GO" id="GO:0015421">
    <property type="term" value="F:ABC-type oligopeptide transporter activity"/>
    <property type="evidence" value="ECO:0007669"/>
    <property type="project" value="TreeGrafter"/>
</dbReference>
<dbReference type="GO" id="GO:0090374">
    <property type="term" value="P:oligopeptide export from mitochondrion"/>
    <property type="evidence" value="ECO:0007669"/>
    <property type="project" value="TreeGrafter"/>
</dbReference>
<evidence type="ECO:0000256" key="9">
    <source>
        <dbReference type="ARBA" id="ARBA00023180"/>
    </source>
</evidence>
<dbReference type="Proteomes" id="UP000789831">
    <property type="component" value="Unassembled WGS sequence"/>
</dbReference>
<dbReference type="Gene3D" id="3.40.50.300">
    <property type="entry name" value="P-loop containing nucleotide triphosphate hydrolases"/>
    <property type="match status" value="2"/>
</dbReference>
<feature type="transmembrane region" description="Helical" evidence="11">
    <location>
        <begin position="100"/>
        <end position="131"/>
    </location>
</feature>
<keyword evidence="15" id="KW-1185">Reference proteome</keyword>
<keyword evidence="6" id="KW-0067">ATP-binding</keyword>
<feature type="domain" description="ABC transporter" evidence="12">
    <location>
        <begin position="438"/>
        <end position="678"/>
    </location>
</feature>
<dbReference type="SUPFAM" id="SSF90123">
    <property type="entry name" value="ABC transporter transmembrane region"/>
    <property type="match status" value="2"/>
</dbReference>
<dbReference type="PANTHER" id="PTHR43394:SF27">
    <property type="entry name" value="ATP-DEPENDENT TRANSLOCASE ABCB1-LIKE"/>
    <property type="match status" value="1"/>
</dbReference>
<dbReference type="OrthoDB" id="6500128at2759"/>
<feature type="compositionally biased region" description="Basic and acidic residues" evidence="10">
    <location>
        <begin position="57"/>
        <end position="80"/>
    </location>
</feature>
<dbReference type="PANTHER" id="PTHR43394">
    <property type="entry name" value="ATP-DEPENDENT PERMEASE MDL1, MITOCHONDRIAL"/>
    <property type="match status" value="1"/>
</dbReference>
<evidence type="ECO:0000313" key="15">
    <source>
        <dbReference type="Proteomes" id="UP000789831"/>
    </source>
</evidence>
<dbReference type="FunFam" id="3.40.50.300:FF:000251">
    <property type="entry name" value="ABC transporter B family member 19"/>
    <property type="match status" value="1"/>
</dbReference>
<feature type="transmembrane region" description="Helical" evidence="11">
    <location>
        <begin position="801"/>
        <end position="822"/>
    </location>
</feature>
<dbReference type="PROSITE" id="PS50893">
    <property type="entry name" value="ABC_TRANSPORTER_2"/>
    <property type="match status" value="2"/>
</dbReference>
<dbReference type="SUPFAM" id="SSF52540">
    <property type="entry name" value="P-loop containing nucleoside triphosphate hydrolases"/>
    <property type="match status" value="2"/>
</dbReference>
<feature type="transmembrane region" description="Helical" evidence="11">
    <location>
        <begin position="341"/>
        <end position="362"/>
    </location>
</feature>
<dbReference type="SMART" id="SM00382">
    <property type="entry name" value="AAA"/>
    <property type="match status" value="2"/>
</dbReference>
<evidence type="ECO:0000256" key="6">
    <source>
        <dbReference type="ARBA" id="ARBA00022840"/>
    </source>
</evidence>
<feature type="transmembrane region" description="Helical" evidence="11">
    <location>
        <begin position="865"/>
        <end position="886"/>
    </location>
</feature>
<keyword evidence="5" id="KW-0547">Nucleotide-binding</keyword>
<dbReference type="InterPro" id="IPR003593">
    <property type="entry name" value="AAA+_ATPase"/>
</dbReference>
<dbReference type="Gene3D" id="1.20.1560.10">
    <property type="entry name" value="ABC transporter type 1, transmembrane domain"/>
    <property type="match status" value="1"/>
</dbReference>
<organism evidence="14 15">
    <name type="scientific">Ambispora gerdemannii</name>
    <dbReference type="NCBI Taxonomy" id="144530"/>
    <lineage>
        <taxon>Eukaryota</taxon>
        <taxon>Fungi</taxon>
        <taxon>Fungi incertae sedis</taxon>
        <taxon>Mucoromycota</taxon>
        <taxon>Glomeromycotina</taxon>
        <taxon>Glomeromycetes</taxon>
        <taxon>Archaeosporales</taxon>
        <taxon>Ambisporaceae</taxon>
        <taxon>Ambispora</taxon>
    </lineage>
</organism>
<feature type="domain" description="ABC transporter" evidence="12">
    <location>
        <begin position="1073"/>
        <end position="1309"/>
    </location>
</feature>
<feature type="domain" description="ABC transmembrane type-1" evidence="13">
    <location>
        <begin position="103"/>
        <end position="401"/>
    </location>
</feature>
<evidence type="ECO:0000256" key="4">
    <source>
        <dbReference type="ARBA" id="ARBA00022692"/>
    </source>
</evidence>
<evidence type="ECO:0000256" key="2">
    <source>
        <dbReference type="ARBA" id="ARBA00007577"/>
    </source>
</evidence>
<keyword evidence="8 11" id="KW-0472">Membrane</keyword>
<dbReference type="InterPro" id="IPR036640">
    <property type="entry name" value="ABC1_TM_sf"/>
</dbReference>
<evidence type="ECO:0000313" key="14">
    <source>
        <dbReference type="EMBL" id="CAG8473729.1"/>
    </source>
</evidence>
<gene>
    <name evidence="14" type="ORF">AGERDE_LOCUS2866</name>
</gene>
<feature type="transmembrane region" description="Helical" evidence="11">
    <location>
        <begin position="374"/>
        <end position="393"/>
    </location>
</feature>
<dbReference type="FunFam" id="3.40.50.300:FF:000916">
    <property type="entry name" value="ABC transporter B family member 9"/>
    <property type="match status" value="1"/>
</dbReference>
<evidence type="ECO:0000256" key="8">
    <source>
        <dbReference type="ARBA" id="ARBA00023136"/>
    </source>
</evidence>
<dbReference type="EMBL" id="CAJVPL010000252">
    <property type="protein sequence ID" value="CAG8473729.1"/>
    <property type="molecule type" value="Genomic_DNA"/>
</dbReference>
<sequence length="1319" mass="144193">MATKNEQTSADQRSSDITLEETKDNSSTNSSSKATTTTALPEIDYNIVDALPPQKPIETEKKDTNEIDEHDEKGKKKSAPDQKPITLSQLFRFATFTDKLLMLFGTVGAAGNGASVPLMTIVFASIIQIFLDFTIKVHEDPKRAEELRNTLNDDLRKNLLYFVALAVGVFILAYMQLACWMLAGERQAKTIRQLYFAAVLRQDIAWFDSVATGDVISRISSDVEVVQDGISEKLAGIIQYMTTFFAAFIIAFFKGWKLALVLCCILPLLSGAGVFMAKTLSSFSTRGQDAYAGAGTIAEQVLSSIKTIAAFGGQEREAARYKKKLDAAYEIGKKQSIVQGIGIGTIMFIIFSTYGLAFFYGAKLVVNKEMDSGQVVNVFFAVLIGAFALGNAAPNFANLGAAIGAATKLYAVIDRVPVIDVTSDAGKKLDKSSVKGRIEFKNINFHYPSRPDVPVLNNFNLTIEPGQTVALVGSSGSGKSTIVSLLERFYNPVSGQIILDGEELQSINIKSLRTQIGLVGQEPVLFPTSVKENVEWGGANDVKKPTLEEVIAACKKSNVHEFINQLPNKYDTLVGEKGALMSGGQKQRIAIARALIKDPAILLLDEATSALDTESEALVQEALDAAAVNRTTIVIAHRLSTIKNADKIVVMSKGEIIETGTHDELIARQDIYYGLVRAQELKTQGDKHEKVEDDEDDEEDRSEKISIDETREKLVKRITTKASSIHSVEEIKAEEEKFSKLPTPWLRVAKLSRSEIGFMFIGSFGAGVMGTVMPLFAIIYSTILEIFSKTDPDELRREANFWAGMFVVLACAAFFAITGYRITTKIRDITFRALLRQDMAFFDDEKNSTGSLTSKLATEATQIQGLVTICGTIVQTISALVAGLLISFINGWKLALVVFAASPLLVIAAYLEMKAHAGFGAKTAKAYETSGKVVQQSVSNMRTIVALNREETFKAVYKDSIVGPHKAAVRGILIASNGFGASHSLQFGVWALAFWYGGKLLGDQEYELKQMLTVLFAIVFTAQHLGQMSMFAPNTAKAKIAAIGIFKLLDRRSPIDPTETEGKIRPVPVSGECDMSNVKFRYPARQNVRVLRGLDAEILAGKSVAFVGPSGCGKSTIISLLLRYYDVESGAVNAEHTNVQDWNLEYLRSNMALVGQEPVLFDLTIGENIAYGKEGCSQEEIIESAKRANIHNFTTSLPEGYDTPVGDKGTQLSGGQKQRVAIARALIRNPKLLLLDEATSALDSESEKVVQNALDRASTGRTTITIAHRLSTIQNCDLIFVFRRGKVVESGKHLDLIAQRGLYYELVTRQTLTKGNEDM</sequence>
<dbReference type="Pfam" id="PF00664">
    <property type="entry name" value="ABC_membrane"/>
    <property type="match status" value="2"/>
</dbReference>
<evidence type="ECO:0000256" key="10">
    <source>
        <dbReference type="SAM" id="MobiDB-lite"/>
    </source>
</evidence>
<feature type="compositionally biased region" description="Low complexity" evidence="10">
    <location>
        <begin position="25"/>
        <end position="39"/>
    </location>
</feature>
<comment type="subcellular location">
    <subcellularLocation>
        <location evidence="1">Cell membrane</location>
        <topology evidence="1">Multi-pass membrane protein</topology>
    </subcellularLocation>
</comment>
<dbReference type="GO" id="GO:0005524">
    <property type="term" value="F:ATP binding"/>
    <property type="evidence" value="ECO:0007669"/>
    <property type="project" value="UniProtKB-KW"/>
</dbReference>
<evidence type="ECO:0000256" key="7">
    <source>
        <dbReference type="ARBA" id="ARBA00022989"/>
    </source>
</evidence>
<keyword evidence="3" id="KW-0813">Transport</keyword>
<dbReference type="CDD" id="cd18577">
    <property type="entry name" value="ABC_6TM_Pgp_ABCB1_D1_like"/>
    <property type="match status" value="1"/>
</dbReference>
<evidence type="ECO:0000256" key="11">
    <source>
        <dbReference type="SAM" id="Phobius"/>
    </source>
</evidence>
<dbReference type="CDD" id="cd03249">
    <property type="entry name" value="ABC_MTABC3_MDL1_MDL2"/>
    <property type="match status" value="2"/>
</dbReference>
<dbReference type="GO" id="GO:0005743">
    <property type="term" value="C:mitochondrial inner membrane"/>
    <property type="evidence" value="ECO:0007669"/>
    <property type="project" value="TreeGrafter"/>
</dbReference>
<dbReference type="GO" id="GO:0005886">
    <property type="term" value="C:plasma membrane"/>
    <property type="evidence" value="ECO:0007669"/>
    <property type="project" value="UniProtKB-SubCell"/>
</dbReference>
<comment type="caution">
    <text evidence="14">The sequence shown here is derived from an EMBL/GenBank/DDBJ whole genome shotgun (WGS) entry which is preliminary data.</text>
</comment>
<feature type="transmembrane region" description="Helical" evidence="11">
    <location>
        <begin position="756"/>
        <end position="781"/>
    </location>
</feature>
<dbReference type="InterPro" id="IPR011527">
    <property type="entry name" value="ABC1_TM_dom"/>
</dbReference>
<evidence type="ECO:0000259" key="12">
    <source>
        <dbReference type="PROSITE" id="PS50893"/>
    </source>
</evidence>
<accession>A0A9N8W1D6</accession>
<evidence type="ECO:0000259" key="13">
    <source>
        <dbReference type="PROSITE" id="PS50929"/>
    </source>
</evidence>
<feature type="compositionally biased region" description="Polar residues" evidence="10">
    <location>
        <begin position="1"/>
        <end position="17"/>
    </location>
</feature>
<dbReference type="PROSITE" id="PS50929">
    <property type="entry name" value="ABC_TM1F"/>
    <property type="match status" value="2"/>
</dbReference>
<comment type="similarity">
    <text evidence="2">Belongs to the ABC transporter superfamily. ABCB family. Multidrug resistance exporter (TC 3.A.1.201) subfamily.</text>
</comment>
<feature type="transmembrane region" description="Helical" evidence="11">
    <location>
        <begin position="892"/>
        <end position="911"/>
    </location>
</feature>
<proteinExistence type="inferred from homology"/>
<feature type="transmembrane region" description="Helical" evidence="11">
    <location>
        <begin position="159"/>
        <end position="183"/>
    </location>
</feature>
<reference evidence="14" key="1">
    <citation type="submission" date="2021-06" db="EMBL/GenBank/DDBJ databases">
        <authorList>
            <person name="Kallberg Y."/>
            <person name="Tangrot J."/>
            <person name="Rosling A."/>
        </authorList>
    </citation>
    <scope>NUCLEOTIDE SEQUENCE</scope>
    <source>
        <strain evidence="14">MT106</strain>
    </source>
</reference>
<evidence type="ECO:0000256" key="1">
    <source>
        <dbReference type="ARBA" id="ARBA00004651"/>
    </source>
</evidence>
<evidence type="ECO:0000256" key="5">
    <source>
        <dbReference type="ARBA" id="ARBA00022741"/>
    </source>
</evidence>
<feature type="transmembrane region" description="Helical" evidence="11">
    <location>
        <begin position="259"/>
        <end position="277"/>
    </location>
</feature>
<dbReference type="GO" id="GO:0016887">
    <property type="term" value="F:ATP hydrolysis activity"/>
    <property type="evidence" value="ECO:0007669"/>
    <property type="project" value="InterPro"/>
</dbReference>
<keyword evidence="4 11" id="KW-0812">Transmembrane</keyword>
<feature type="region of interest" description="Disordered" evidence="10">
    <location>
        <begin position="1"/>
        <end position="81"/>
    </location>
</feature>
<evidence type="ECO:0000256" key="3">
    <source>
        <dbReference type="ARBA" id="ARBA00022448"/>
    </source>
</evidence>
<dbReference type="InterPro" id="IPR017871">
    <property type="entry name" value="ABC_transporter-like_CS"/>
</dbReference>
<dbReference type="PROSITE" id="PS00211">
    <property type="entry name" value="ABC_TRANSPORTER_1"/>
    <property type="match status" value="2"/>
</dbReference>
<name>A0A9N8W1D6_9GLOM</name>
<dbReference type="InterPro" id="IPR027417">
    <property type="entry name" value="P-loop_NTPase"/>
</dbReference>
<dbReference type="FunFam" id="1.20.1560.10:FF:000009">
    <property type="entry name" value="ABC transporter B family member 1"/>
    <property type="match status" value="1"/>
</dbReference>
<dbReference type="CDD" id="cd18578">
    <property type="entry name" value="ABC_6TM_Pgp_ABCB1_D2_like"/>
    <property type="match status" value="1"/>
</dbReference>
<keyword evidence="7 11" id="KW-1133">Transmembrane helix</keyword>
<feature type="region of interest" description="Disordered" evidence="10">
    <location>
        <begin position="684"/>
        <end position="703"/>
    </location>
</feature>
<dbReference type="FunFam" id="1.20.1560.10:FF:000102">
    <property type="entry name" value="ABC multidrug transporter Mdr1"/>
    <property type="match status" value="1"/>
</dbReference>
<dbReference type="InterPro" id="IPR003439">
    <property type="entry name" value="ABC_transporter-like_ATP-bd"/>
</dbReference>
<dbReference type="Pfam" id="PF00005">
    <property type="entry name" value="ABC_tran"/>
    <property type="match status" value="2"/>
</dbReference>
<feature type="domain" description="ABC transmembrane type-1" evidence="13">
    <location>
        <begin position="814"/>
        <end position="1037"/>
    </location>
</feature>
<keyword evidence="9" id="KW-0325">Glycoprotein</keyword>
<dbReference type="InterPro" id="IPR039421">
    <property type="entry name" value="Type_1_exporter"/>
</dbReference>
<protein>
    <submittedName>
        <fullName evidence="14">2939_t:CDS:1</fullName>
    </submittedName>
</protein>